<gene>
    <name evidence="2" type="ORF">MPF_1787</name>
</gene>
<dbReference type="Proteomes" id="UP000185713">
    <property type="component" value="Unassembled WGS sequence"/>
</dbReference>
<feature type="region of interest" description="Disordered" evidence="1">
    <location>
        <begin position="21"/>
        <end position="43"/>
    </location>
</feature>
<evidence type="ECO:0000256" key="1">
    <source>
        <dbReference type="SAM" id="MobiDB-lite"/>
    </source>
</evidence>
<evidence type="ECO:0000313" key="3">
    <source>
        <dbReference type="Proteomes" id="UP000185713"/>
    </source>
</evidence>
<dbReference type="RefSeq" id="WP_269844407.1">
    <property type="nucleotide sequence ID" value="NZ_JWTK01000006.1"/>
</dbReference>
<name>A0A1L9C2J3_9EURY</name>
<proteinExistence type="predicted"/>
<organism evidence="2 3">
    <name type="scientific">Methanohalophilus portucalensis FDF-1</name>
    <dbReference type="NCBI Taxonomy" id="523843"/>
    <lineage>
        <taxon>Archaea</taxon>
        <taxon>Methanobacteriati</taxon>
        <taxon>Methanobacteriota</taxon>
        <taxon>Stenosarchaea group</taxon>
        <taxon>Methanomicrobia</taxon>
        <taxon>Methanosarcinales</taxon>
        <taxon>Methanosarcinaceae</taxon>
        <taxon>Methanohalophilus</taxon>
    </lineage>
</organism>
<dbReference type="EMBL" id="JWTK01000006">
    <property type="protein sequence ID" value="OJH48740.1"/>
    <property type="molecule type" value="Genomic_DNA"/>
</dbReference>
<evidence type="ECO:0000313" key="2">
    <source>
        <dbReference type="EMBL" id="OJH48740.1"/>
    </source>
</evidence>
<protein>
    <submittedName>
        <fullName evidence="2">Uncharacterized protein</fullName>
    </submittedName>
</protein>
<reference evidence="2 3" key="1">
    <citation type="submission" date="2014-12" db="EMBL/GenBank/DDBJ databases">
        <title>The genome sequence of Methanohalophilus portucalensis strain FDF1.</title>
        <authorList>
            <person name="Lai M.-C."/>
            <person name="Lai S.-J."/>
        </authorList>
    </citation>
    <scope>NUCLEOTIDE SEQUENCE [LARGE SCALE GENOMIC DNA]</scope>
    <source>
        <strain evidence="2 3">FDF-1</strain>
    </source>
</reference>
<dbReference type="AlphaFoldDB" id="A0A1L9C2J3"/>
<comment type="caution">
    <text evidence="2">The sequence shown here is derived from an EMBL/GenBank/DDBJ whole genome shotgun (WGS) entry which is preliminary data.</text>
</comment>
<sequence length="43" mass="5077">MTKIQFKSFYQAKCKEDLRAKGPLPNALNSYPTPFFSRNPYYD</sequence>
<accession>A0A1L9C2J3</accession>